<keyword evidence="3" id="KW-1185">Reference proteome</keyword>
<dbReference type="EMBL" id="LMWY01000049">
    <property type="protein sequence ID" value="KUN95385.1"/>
    <property type="molecule type" value="Genomic_DNA"/>
</dbReference>
<evidence type="ECO:0008006" key="4">
    <source>
        <dbReference type="Google" id="ProtNLM"/>
    </source>
</evidence>
<gene>
    <name evidence="2" type="ORF">AQJ67_35940</name>
</gene>
<accession>A0A117RK86</accession>
<evidence type="ECO:0000256" key="1">
    <source>
        <dbReference type="SAM" id="MobiDB-lite"/>
    </source>
</evidence>
<protein>
    <recommendedName>
        <fullName evidence="4">DUF2742 domain-containing protein</fullName>
    </recommendedName>
</protein>
<feature type="compositionally biased region" description="Basic and acidic residues" evidence="1">
    <location>
        <begin position="102"/>
        <end position="113"/>
    </location>
</feature>
<dbReference type="AlphaFoldDB" id="A0A117RK86"/>
<name>A0A117RK86_9ACTN</name>
<sequence>MAGDITALRAETQIAALHVDSWPPYGSPAWLQLDPRDRRTYAATLEAAELWRRVEDERARLDDLMDNDPEAWWREITDEARRETSRIVRARGAAQIAADIRAKKARAENRPPREVTATTGWPPVAIPGRPGWYRHLVNGQQVDLPTNQVQGNE</sequence>
<feature type="region of interest" description="Disordered" evidence="1">
    <location>
        <begin position="102"/>
        <end position="122"/>
    </location>
</feature>
<reference evidence="2 3" key="1">
    <citation type="submission" date="2015-10" db="EMBL/GenBank/DDBJ databases">
        <title>Draft genome sequence of Streptomyces caeruleatus NRRL B-24802, type strain for the species Streptomyces caeruleatus.</title>
        <authorList>
            <person name="Ruckert C."/>
            <person name="Winkler A."/>
            <person name="Kalinowski J."/>
            <person name="Kampfer P."/>
            <person name="Glaeser S."/>
        </authorList>
    </citation>
    <scope>NUCLEOTIDE SEQUENCE [LARGE SCALE GENOMIC DNA]</scope>
    <source>
        <strain evidence="2 3">NRRL B-24802</strain>
    </source>
</reference>
<proteinExistence type="predicted"/>
<dbReference type="Proteomes" id="UP000053429">
    <property type="component" value="Unassembled WGS sequence"/>
</dbReference>
<dbReference type="STRING" id="661399.AQJ67_35940"/>
<evidence type="ECO:0000313" key="3">
    <source>
        <dbReference type="Proteomes" id="UP000053429"/>
    </source>
</evidence>
<comment type="caution">
    <text evidence="2">The sequence shown here is derived from an EMBL/GenBank/DDBJ whole genome shotgun (WGS) entry which is preliminary data.</text>
</comment>
<dbReference type="RefSeq" id="WP_208615100.1">
    <property type="nucleotide sequence ID" value="NZ_KQ948938.1"/>
</dbReference>
<evidence type="ECO:0000313" key="2">
    <source>
        <dbReference type="EMBL" id="KUN95385.1"/>
    </source>
</evidence>
<organism evidence="2 3">
    <name type="scientific">Streptomyces caeruleatus</name>
    <dbReference type="NCBI Taxonomy" id="661399"/>
    <lineage>
        <taxon>Bacteria</taxon>
        <taxon>Bacillati</taxon>
        <taxon>Actinomycetota</taxon>
        <taxon>Actinomycetes</taxon>
        <taxon>Kitasatosporales</taxon>
        <taxon>Streptomycetaceae</taxon>
        <taxon>Streptomyces</taxon>
    </lineage>
</organism>